<evidence type="ECO:0000256" key="2">
    <source>
        <dbReference type="ARBA" id="ARBA00012616"/>
    </source>
</evidence>
<dbReference type="EC" id="2.1.2.10" evidence="2 7"/>
<gene>
    <name evidence="7 10" type="primary">gcvT</name>
    <name evidence="10" type="ORF">ACFSUN_18745</name>
</gene>
<dbReference type="Gene3D" id="4.10.1250.10">
    <property type="entry name" value="Aminomethyltransferase fragment"/>
    <property type="match status" value="1"/>
</dbReference>
<dbReference type="InterPro" id="IPR006223">
    <property type="entry name" value="GcvT"/>
</dbReference>
<organism evidence="10 11">
    <name type="scientific">Oceanobacillus kapialis</name>
    <dbReference type="NCBI Taxonomy" id="481353"/>
    <lineage>
        <taxon>Bacteria</taxon>
        <taxon>Bacillati</taxon>
        <taxon>Bacillota</taxon>
        <taxon>Bacilli</taxon>
        <taxon>Bacillales</taxon>
        <taxon>Bacillaceae</taxon>
        <taxon>Oceanobacillus</taxon>
    </lineage>
</organism>
<dbReference type="Gene3D" id="3.30.1360.120">
    <property type="entry name" value="Probable tRNA modification gtpase trme, domain 1"/>
    <property type="match status" value="1"/>
</dbReference>
<evidence type="ECO:0000256" key="1">
    <source>
        <dbReference type="ARBA" id="ARBA00008609"/>
    </source>
</evidence>
<dbReference type="PIRSF" id="PIRSF006487">
    <property type="entry name" value="GcvT"/>
    <property type="match status" value="1"/>
</dbReference>
<dbReference type="InterPro" id="IPR027266">
    <property type="entry name" value="TrmE/GcvT-like"/>
</dbReference>
<dbReference type="InterPro" id="IPR013977">
    <property type="entry name" value="GcvT_C"/>
</dbReference>
<keyword evidence="11" id="KW-1185">Reference proteome</keyword>
<comment type="catalytic activity">
    <reaction evidence="6 7">
        <text>N(6)-[(R)-S(8)-aminomethyldihydrolipoyl]-L-lysyl-[protein] + (6S)-5,6,7,8-tetrahydrofolate = N(6)-[(R)-dihydrolipoyl]-L-lysyl-[protein] + (6R)-5,10-methylene-5,6,7,8-tetrahydrofolate + NH4(+)</text>
        <dbReference type="Rhea" id="RHEA:16945"/>
        <dbReference type="Rhea" id="RHEA-COMP:10475"/>
        <dbReference type="Rhea" id="RHEA-COMP:10492"/>
        <dbReference type="ChEBI" id="CHEBI:15636"/>
        <dbReference type="ChEBI" id="CHEBI:28938"/>
        <dbReference type="ChEBI" id="CHEBI:57453"/>
        <dbReference type="ChEBI" id="CHEBI:83100"/>
        <dbReference type="ChEBI" id="CHEBI:83143"/>
        <dbReference type="EC" id="2.1.2.10"/>
    </reaction>
</comment>
<keyword evidence="4 7" id="KW-0808">Transferase</keyword>
<proteinExistence type="inferred from homology"/>
<dbReference type="Proteomes" id="UP001597451">
    <property type="component" value="Unassembled WGS sequence"/>
</dbReference>
<name>A0ABW5Q5H0_9BACI</name>
<comment type="function">
    <text evidence="7">The glycine cleavage system catalyzes the degradation of glycine.</text>
</comment>
<dbReference type="InterPro" id="IPR022903">
    <property type="entry name" value="GcvT_bac"/>
</dbReference>
<dbReference type="HAMAP" id="MF_00259">
    <property type="entry name" value="GcvT"/>
    <property type="match status" value="1"/>
</dbReference>
<dbReference type="NCBIfam" id="TIGR00528">
    <property type="entry name" value="gcvT"/>
    <property type="match status" value="1"/>
</dbReference>
<dbReference type="PANTHER" id="PTHR43757">
    <property type="entry name" value="AMINOMETHYLTRANSFERASE"/>
    <property type="match status" value="1"/>
</dbReference>
<evidence type="ECO:0000313" key="10">
    <source>
        <dbReference type="EMBL" id="MFD2630813.1"/>
    </source>
</evidence>
<dbReference type="RefSeq" id="WP_379564413.1">
    <property type="nucleotide sequence ID" value="NZ_JBHUMX010000045.1"/>
</dbReference>
<keyword evidence="3 7" id="KW-0032">Aminotransferase</keyword>
<dbReference type="InterPro" id="IPR028896">
    <property type="entry name" value="GcvT/YgfZ/DmdA"/>
</dbReference>
<evidence type="ECO:0000256" key="3">
    <source>
        <dbReference type="ARBA" id="ARBA00022576"/>
    </source>
</evidence>
<sequence length="369" mass="41182">MAELKRTPLYPEYQKSGAKTIDFGGWDLPVQFSSIKQEHHVTRTKAGLFDVSHMGEIHVTGPKSQTFLQKMTTNDVAKLVPGRAQYTIMCYPDGGTVDDFIIYMLAENDYLLVVNAANTEKDYDWLVENNNESSDVLIKNVSEEYVQLALQGPFAEKILQKLTDTDLSAIKFFRFDQEVKIGNIQSTALVSRTGYTGEDGFEIYIEKNAGPALWNLLLEEGKEQGVEPIGLGARDTLRFEANLALYGQELSATISPIEAGLSFAVKVDKGDFIGRDVLKEQVEEGANRKLVGIEMIDKGIPRHGYKVFYEGDEVGFVTSGTQSPTLNKNVGLALVKRAYANLDQQLTVQVRNRALKCVVTKTPFYKREK</sequence>
<dbReference type="SUPFAM" id="SSF101790">
    <property type="entry name" value="Aminomethyltransferase beta-barrel domain"/>
    <property type="match status" value="1"/>
</dbReference>
<dbReference type="Pfam" id="PF08669">
    <property type="entry name" value="GCV_T_C"/>
    <property type="match status" value="1"/>
</dbReference>
<dbReference type="InterPro" id="IPR029043">
    <property type="entry name" value="GcvT/YgfZ_C"/>
</dbReference>
<accession>A0ABW5Q5H0</accession>
<evidence type="ECO:0000259" key="8">
    <source>
        <dbReference type="Pfam" id="PF01571"/>
    </source>
</evidence>
<feature type="domain" description="Aminomethyltransferase C-terminal" evidence="9">
    <location>
        <begin position="288"/>
        <end position="366"/>
    </location>
</feature>
<dbReference type="PANTHER" id="PTHR43757:SF2">
    <property type="entry name" value="AMINOMETHYLTRANSFERASE, MITOCHONDRIAL"/>
    <property type="match status" value="1"/>
</dbReference>
<evidence type="ECO:0000259" key="9">
    <source>
        <dbReference type="Pfam" id="PF08669"/>
    </source>
</evidence>
<evidence type="ECO:0000256" key="4">
    <source>
        <dbReference type="ARBA" id="ARBA00022679"/>
    </source>
</evidence>
<evidence type="ECO:0000313" key="11">
    <source>
        <dbReference type="Proteomes" id="UP001597451"/>
    </source>
</evidence>
<dbReference type="Gene3D" id="2.40.30.110">
    <property type="entry name" value="Aminomethyltransferase beta-barrel domains"/>
    <property type="match status" value="1"/>
</dbReference>
<protein>
    <recommendedName>
        <fullName evidence="2 7">Aminomethyltransferase</fullName>
        <ecNumber evidence="2 7">2.1.2.10</ecNumber>
    </recommendedName>
    <alternativeName>
        <fullName evidence="5 7">Glycine cleavage system T protein</fullName>
    </alternativeName>
</protein>
<reference evidence="11" key="1">
    <citation type="journal article" date="2019" name="Int. J. Syst. Evol. Microbiol.">
        <title>The Global Catalogue of Microorganisms (GCM) 10K type strain sequencing project: providing services to taxonomists for standard genome sequencing and annotation.</title>
        <authorList>
            <consortium name="The Broad Institute Genomics Platform"/>
            <consortium name="The Broad Institute Genome Sequencing Center for Infectious Disease"/>
            <person name="Wu L."/>
            <person name="Ma J."/>
        </authorList>
    </citation>
    <scope>NUCLEOTIDE SEQUENCE [LARGE SCALE GENOMIC DNA]</scope>
    <source>
        <strain evidence="11">TISTR 1858</strain>
    </source>
</reference>
<dbReference type="NCBIfam" id="NF001567">
    <property type="entry name" value="PRK00389.1"/>
    <property type="match status" value="1"/>
</dbReference>
<dbReference type="InterPro" id="IPR006222">
    <property type="entry name" value="GCVT_N"/>
</dbReference>
<comment type="caution">
    <text evidence="10">The sequence shown here is derived from an EMBL/GenBank/DDBJ whole genome shotgun (WGS) entry which is preliminary data.</text>
</comment>
<dbReference type="EMBL" id="JBHUMX010000045">
    <property type="protein sequence ID" value="MFD2630813.1"/>
    <property type="molecule type" value="Genomic_DNA"/>
</dbReference>
<feature type="domain" description="GCVT N-terminal" evidence="8">
    <location>
        <begin position="9"/>
        <end position="269"/>
    </location>
</feature>
<evidence type="ECO:0000256" key="7">
    <source>
        <dbReference type="HAMAP-Rule" id="MF_00259"/>
    </source>
</evidence>
<evidence type="ECO:0000256" key="6">
    <source>
        <dbReference type="ARBA" id="ARBA00047665"/>
    </source>
</evidence>
<dbReference type="SUPFAM" id="SSF103025">
    <property type="entry name" value="Folate-binding domain"/>
    <property type="match status" value="1"/>
</dbReference>
<evidence type="ECO:0000256" key="5">
    <source>
        <dbReference type="ARBA" id="ARBA00031395"/>
    </source>
</evidence>
<dbReference type="GO" id="GO:0004047">
    <property type="term" value="F:aminomethyltransferase activity"/>
    <property type="evidence" value="ECO:0007669"/>
    <property type="project" value="UniProtKB-EC"/>
</dbReference>
<comment type="subunit">
    <text evidence="7">The glycine cleavage system is composed of four proteins: P, T, L and H.</text>
</comment>
<dbReference type="Pfam" id="PF01571">
    <property type="entry name" value="GCV_T"/>
    <property type="match status" value="1"/>
</dbReference>
<comment type="similarity">
    <text evidence="1 7">Belongs to the GcvT family.</text>
</comment>
<dbReference type="Gene3D" id="3.30.70.1400">
    <property type="entry name" value="Aminomethyltransferase beta-barrel domains"/>
    <property type="match status" value="1"/>
</dbReference>